<comment type="pathway">
    <text evidence="5">Amino-acid biosynthesis; L-arginine biosynthesis; N(2)-acetyl-L-ornithine from L-glutamate: step 3/4.</text>
</comment>
<proteinExistence type="inferred from homology"/>
<dbReference type="CDD" id="cd17895">
    <property type="entry name" value="AGPR_1_N"/>
    <property type="match status" value="1"/>
</dbReference>
<dbReference type="Proteomes" id="UP001430755">
    <property type="component" value="Unassembled WGS sequence"/>
</dbReference>
<comment type="catalytic activity">
    <reaction evidence="5">
        <text>N-acetyl-L-glutamate 5-semialdehyde + phosphate + NADP(+) = N-acetyl-L-glutamyl 5-phosphate + NADPH + H(+)</text>
        <dbReference type="Rhea" id="RHEA:21588"/>
        <dbReference type="ChEBI" id="CHEBI:15378"/>
        <dbReference type="ChEBI" id="CHEBI:29123"/>
        <dbReference type="ChEBI" id="CHEBI:43474"/>
        <dbReference type="ChEBI" id="CHEBI:57783"/>
        <dbReference type="ChEBI" id="CHEBI:57936"/>
        <dbReference type="ChEBI" id="CHEBI:58349"/>
        <dbReference type="EC" id="1.2.1.38"/>
    </reaction>
</comment>
<comment type="caution">
    <text evidence="8">The sequence shown here is derived from an EMBL/GenBank/DDBJ whole genome shotgun (WGS) entry which is preliminary data.</text>
</comment>
<keyword evidence="9" id="KW-1185">Reference proteome</keyword>
<dbReference type="RefSeq" id="WP_242166549.1">
    <property type="nucleotide sequence ID" value="NZ_JAJMLW010000004.1"/>
</dbReference>
<reference evidence="8" key="1">
    <citation type="submission" date="2021-11" db="EMBL/GenBank/DDBJ databases">
        <title>A Novel Adlercreutzia Species, isolated from a Allomyrina dichotoma larva feces.</title>
        <authorList>
            <person name="Suh M.K."/>
        </authorList>
    </citation>
    <scope>NUCLEOTIDE SEQUENCE</scope>
    <source>
        <strain evidence="8">JBNU-10</strain>
    </source>
</reference>
<dbReference type="HAMAP" id="MF_00150">
    <property type="entry name" value="ArgC_type1"/>
    <property type="match status" value="1"/>
</dbReference>
<dbReference type="Pfam" id="PF01118">
    <property type="entry name" value="Semialdhyde_dh"/>
    <property type="match status" value="1"/>
</dbReference>
<evidence type="ECO:0000256" key="3">
    <source>
        <dbReference type="ARBA" id="ARBA00022857"/>
    </source>
</evidence>
<dbReference type="EMBL" id="JAJMLW010000004">
    <property type="protein sequence ID" value="MCI2242977.1"/>
    <property type="molecule type" value="Genomic_DNA"/>
</dbReference>
<dbReference type="NCBIfam" id="TIGR01850">
    <property type="entry name" value="argC"/>
    <property type="match status" value="1"/>
</dbReference>
<accession>A0ABS9WKI6</accession>
<comment type="subcellular location">
    <subcellularLocation>
        <location evidence="5">Cytoplasm</location>
    </subcellularLocation>
</comment>
<dbReference type="InterPro" id="IPR058924">
    <property type="entry name" value="AGPR_dimerisation_dom"/>
</dbReference>
<evidence type="ECO:0000256" key="1">
    <source>
        <dbReference type="ARBA" id="ARBA00022571"/>
    </source>
</evidence>
<feature type="domain" description="Semialdehyde dehydrogenase NAD-binding" evidence="7">
    <location>
        <begin position="4"/>
        <end position="142"/>
    </location>
</feature>
<evidence type="ECO:0000256" key="5">
    <source>
        <dbReference type="HAMAP-Rule" id="MF_00150"/>
    </source>
</evidence>
<name>A0ABS9WKI6_9ACTN</name>
<dbReference type="InterPro" id="IPR023013">
    <property type="entry name" value="AGPR_AS"/>
</dbReference>
<dbReference type="CDD" id="cd23934">
    <property type="entry name" value="AGPR_1_C"/>
    <property type="match status" value="1"/>
</dbReference>
<dbReference type="InterPro" id="IPR036291">
    <property type="entry name" value="NAD(P)-bd_dom_sf"/>
</dbReference>
<dbReference type="SMART" id="SM00859">
    <property type="entry name" value="Semialdhyde_dh"/>
    <property type="match status" value="1"/>
</dbReference>
<comment type="similarity">
    <text evidence="5">Belongs to the NAGSA dehydrogenase family. Type 1 subfamily.</text>
</comment>
<dbReference type="InterPro" id="IPR000534">
    <property type="entry name" value="Semialdehyde_DH_NAD-bd"/>
</dbReference>
<gene>
    <name evidence="5 8" type="primary">argC</name>
    <name evidence="8" type="ORF">LPT13_11530</name>
</gene>
<evidence type="ECO:0000256" key="2">
    <source>
        <dbReference type="ARBA" id="ARBA00022605"/>
    </source>
</evidence>
<dbReference type="SUPFAM" id="SSF55347">
    <property type="entry name" value="Glyceraldehyde-3-phosphate dehydrogenase-like, C-terminal domain"/>
    <property type="match status" value="1"/>
</dbReference>
<evidence type="ECO:0000313" key="9">
    <source>
        <dbReference type="Proteomes" id="UP001430755"/>
    </source>
</evidence>
<dbReference type="PANTHER" id="PTHR32338">
    <property type="entry name" value="N-ACETYL-GAMMA-GLUTAMYL-PHOSPHATE REDUCTASE, CHLOROPLASTIC-RELATED-RELATED"/>
    <property type="match status" value="1"/>
</dbReference>
<dbReference type="InterPro" id="IPR050085">
    <property type="entry name" value="AGPR"/>
</dbReference>
<dbReference type="PANTHER" id="PTHR32338:SF10">
    <property type="entry name" value="N-ACETYL-GAMMA-GLUTAMYL-PHOSPHATE REDUCTASE, CHLOROPLASTIC-RELATED"/>
    <property type="match status" value="1"/>
</dbReference>
<dbReference type="Pfam" id="PF22698">
    <property type="entry name" value="Semialdhyde_dhC_1"/>
    <property type="match status" value="1"/>
</dbReference>
<evidence type="ECO:0000256" key="4">
    <source>
        <dbReference type="ARBA" id="ARBA00023002"/>
    </source>
</evidence>
<dbReference type="Gene3D" id="3.30.360.10">
    <property type="entry name" value="Dihydrodipicolinate Reductase, domain 2"/>
    <property type="match status" value="1"/>
</dbReference>
<feature type="active site" evidence="5 6">
    <location>
        <position position="159"/>
    </location>
</feature>
<evidence type="ECO:0000313" key="8">
    <source>
        <dbReference type="EMBL" id="MCI2242977.1"/>
    </source>
</evidence>
<dbReference type="Gene3D" id="3.40.50.720">
    <property type="entry name" value="NAD(P)-binding Rossmann-like Domain"/>
    <property type="match status" value="1"/>
</dbReference>
<keyword evidence="5" id="KW-0963">Cytoplasm</keyword>
<dbReference type="EC" id="1.2.1.38" evidence="5"/>
<dbReference type="InterPro" id="IPR000706">
    <property type="entry name" value="AGPR_type-1"/>
</dbReference>
<sequence>MTLRAGVVGAAGFAGIELVRLLLAHPELTLTAVTSDALAGRPLADAYPAFRGATDLAFSAHDQADLESCDVVFLAVPHTAALAQAPGLLERGVTVVDLSADFRLKDPAVYEAWYQVPHTAPGLLAQAAFGLPELTGGELARAAAARARGEAVLVGCAGCYPTATSLAAAPAIRAGLVDPAGTVVADAVSGVTGAGKKATERTHFCFADENLEAYGVGTHRHTPEIEQILGIPGRLVFTPHLAPLNRGLLSTVNLPLDPAAPRPSADELVALYRDFYADAPLVEVLDPGTWPRTASVAGTCRAHIGVTAHPTAPMIVAVGAIDNLGKGAAGQAVQCANIVFGLPEDAGLTAVAQPV</sequence>
<organism evidence="8 9">
    <name type="scientific">Adlercreutzia faecimuris</name>
    <dbReference type="NCBI Taxonomy" id="2897341"/>
    <lineage>
        <taxon>Bacteria</taxon>
        <taxon>Bacillati</taxon>
        <taxon>Actinomycetota</taxon>
        <taxon>Coriobacteriia</taxon>
        <taxon>Eggerthellales</taxon>
        <taxon>Eggerthellaceae</taxon>
        <taxon>Adlercreutzia</taxon>
    </lineage>
</organism>
<dbReference type="GO" id="GO:0003942">
    <property type="term" value="F:N-acetyl-gamma-glutamyl-phosphate reductase activity"/>
    <property type="evidence" value="ECO:0007669"/>
    <property type="project" value="UniProtKB-EC"/>
</dbReference>
<keyword evidence="3 5" id="KW-0521">NADP</keyword>
<evidence type="ECO:0000256" key="6">
    <source>
        <dbReference type="PROSITE-ProRule" id="PRU10010"/>
    </source>
</evidence>
<keyword evidence="4 5" id="KW-0560">Oxidoreductase</keyword>
<dbReference type="SUPFAM" id="SSF51735">
    <property type="entry name" value="NAD(P)-binding Rossmann-fold domains"/>
    <property type="match status" value="1"/>
</dbReference>
<keyword evidence="1 5" id="KW-0055">Arginine biosynthesis</keyword>
<evidence type="ECO:0000259" key="7">
    <source>
        <dbReference type="SMART" id="SM00859"/>
    </source>
</evidence>
<keyword evidence="2 5" id="KW-0028">Amino-acid biosynthesis</keyword>
<comment type="function">
    <text evidence="5">Catalyzes the NADPH-dependent reduction of N-acetyl-5-glutamyl phosphate to yield N-acetyl-L-glutamate 5-semialdehyde.</text>
</comment>
<dbReference type="PROSITE" id="PS01224">
    <property type="entry name" value="ARGC"/>
    <property type="match status" value="1"/>
</dbReference>
<protein>
    <recommendedName>
        <fullName evidence="5">N-acetyl-gamma-glutamyl-phosphate reductase</fullName>
        <shortName evidence="5">AGPR</shortName>
        <ecNumber evidence="5">1.2.1.38</ecNumber>
    </recommendedName>
    <alternativeName>
        <fullName evidence="5">N-acetyl-glutamate semialdehyde dehydrogenase</fullName>
        <shortName evidence="5">NAGSA dehydrogenase</shortName>
    </alternativeName>
</protein>